<reference evidence="2 3" key="1">
    <citation type="journal article" date="2011" name="Genome Res.">
        <title>Phylogeny-wide analysis of social amoeba genomes highlights ancient origins for complex intercellular communication.</title>
        <authorList>
            <person name="Heidel A.J."/>
            <person name="Lawal H.M."/>
            <person name="Felder M."/>
            <person name="Schilde C."/>
            <person name="Helps N.R."/>
            <person name="Tunggal B."/>
            <person name="Rivero F."/>
            <person name="John U."/>
            <person name="Schleicher M."/>
            <person name="Eichinger L."/>
            <person name="Platzer M."/>
            <person name="Noegel A.A."/>
            <person name="Schaap P."/>
            <person name="Gloeckner G."/>
        </authorList>
    </citation>
    <scope>NUCLEOTIDE SEQUENCE [LARGE SCALE GENOMIC DNA]</scope>
    <source>
        <strain evidence="3">ATCC 26659 / Pp 5 / PN500</strain>
    </source>
</reference>
<protein>
    <recommendedName>
        <fullName evidence="4">Tc1-like transposase DDE domain-containing protein</fullName>
    </recommendedName>
</protein>
<gene>
    <name evidence="2" type="ORF">PPL_02062</name>
</gene>
<dbReference type="EMBL" id="ADBJ01000008">
    <property type="protein sequence ID" value="EFA85065.1"/>
    <property type="molecule type" value="Genomic_DNA"/>
</dbReference>
<dbReference type="AlphaFoldDB" id="D3B191"/>
<name>D3B191_HETP5</name>
<dbReference type="RefSeq" id="XP_020437175.1">
    <property type="nucleotide sequence ID" value="XM_020573058.1"/>
</dbReference>
<feature type="compositionally biased region" description="Polar residues" evidence="1">
    <location>
        <begin position="64"/>
        <end position="84"/>
    </location>
</feature>
<organism evidence="2 3">
    <name type="scientific">Heterostelium pallidum (strain ATCC 26659 / Pp 5 / PN500)</name>
    <name type="common">Cellular slime mold</name>
    <name type="synonym">Polysphondylium pallidum</name>
    <dbReference type="NCBI Taxonomy" id="670386"/>
    <lineage>
        <taxon>Eukaryota</taxon>
        <taxon>Amoebozoa</taxon>
        <taxon>Evosea</taxon>
        <taxon>Eumycetozoa</taxon>
        <taxon>Dictyostelia</taxon>
        <taxon>Acytosteliales</taxon>
        <taxon>Acytosteliaceae</taxon>
        <taxon>Heterostelium</taxon>
    </lineage>
</organism>
<comment type="caution">
    <text evidence="2">The sequence shown here is derived from an EMBL/GenBank/DDBJ whole genome shotgun (WGS) entry which is preliminary data.</text>
</comment>
<proteinExistence type="predicted"/>
<accession>D3B191</accession>
<evidence type="ECO:0000256" key="1">
    <source>
        <dbReference type="SAM" id="MobiDB-lite"/>
    </source>
</evidence>
<keyword evidence="3" id="KW-1185">Reference proteome</keyword>
<sequence length="328" mass="37691">MMNNINNLKKKGNASPKKNWFSNRVHSALSSIVKKRESLSIETIKYLRTKLQNNSQHKNKRNDGVSSSKLNLDRSSMIRDNTVNGSSAEERKLYTTNISKDKKDLDNSLSDLSKLMIELKKGWVSMENDPKYSPENLKEYMCHLYWIHKQDTNTLVFMGDYNNNNDSELNKQLSTPDSFISAMLRDNGKLFISSKRDQPIDTLEFILESIEKGYLVGGDILVLDHNVIYGGEETLKYILFALGIANISIRFLPINSPELNPIESLFNDVKTKSIEYSNWQEVFDISTIKGLFTRSMNPWDNNDQSWRYLENLLINTIKSAIGDQNNPN</sequence>
<dbReference type="STRING" id="670386.D3B191"/>
<evidence type="ECO:0000313" key="3">
    <source>
        <dbReference type="Proteomes" id="UP000001396"/>
    </source>
</evidence>
<evidence type="ECO:0008006" key="4">
    <source>
        <dbReference type="Google" id="ProtNLM"/>
    </source>
</evidence>
<evidence type="ECO:0000313" key="2">
    <source>
        <dbReference type="EMBL" id="EFA85065.1"/>
    </source>
</evidence>
<dbReference type="InParanoid" id="D3B191"/>
<dbReference type="GeneID" id="31357588"/>
<feature type="region of interest" description="Disordered" evidence="1">
    <location>
        <begin position="52"/>
        <end position="84"/>
    </location>
</feature>
<dbReference type="Proteomes" id="UP000001396">
    <property type="component" value="Unassembled WGS sequence"/>
</dbReference>